<dbReference type="Proteomes" id="UP000288805">
    <property type="component" value="Unassembled WGS sequence"/>
</dbReference>
<evidence type="ECO:0000313" key="1">
    <source>
        <dbReference type="EMBL" id="RVW41462.1"/>
    </source>
</evidence>
<name>A0A438E178_VITVI</name>
<reference evidence="1 2" key="1">
    <citation type="journal article" date="2018" name="PLoS Genet.">
        <title>Population sequencing reveals clonal diversity and ancestral inbreeding in the grapevine cultivar Chardonnay.</title>
        <authorList>
            <person name="Roach M.J."/>
            <person name="Johnson D.L."/>
            <person name="Bohlmann J."/>
            <person name="van Vuuren H.J."/>
            <person name="Jones S.J."/>
            <person name="Pretorius I.S."/>
            <person name="Schmidt S.A."/>
            <person name="Borneman A.R."/>
        </authorList>
    </citation>
    <scope>NUCLEOTIDE SEQUENCE [LARGE SCALE GENOMIC DNA]</scope>
    <source>
        <strain evidence="2">cv. Chardonnay</strain>
        <tissue evidence="1">Leaf</tissue>
    </source>
</reference>
<dbReference type="AlphaFoldDB" id="A0A438E178"/>
<organism evidence="1 2">
    <name type="scientific">Vitis vinifera</name>
    <name type="common">Grape</name>
    <dbReference type="NCBI Taxonomy" id="29760"/>
    <lineage>
        <taxon>Eukaryota</taxon>
        <taxon>Viridiplantae</taxon>
        <taxon>Streptophyta</taxon>
        <taxon>Embryophyta</taxon>
        <taxon>Tracheophyta</taxon>
        <taxon>Spermatophyta</taxon>
        <taxon>Magnoliopsida</taxon>
        <taxon>eudicotyledons</taxon>
        <taxon>Gunneridae</taxon>
        <taxon>Pentapetalae</taxon>
        <taxon>rosids</taxon>
        <taxon>Vitales</taxon>
        <taxon>Vitaceae</taxon>
        <taxon>Viteae</taxon>
        <taxon>Vitis</taxon>
    </lineage>
</organism>
<protein>
    <submittedName>
        <fullName evidence="1">Uncharacterized protein</fullName>
    </submittedName>
</protein>
<proteinExistence type="predicted"/>
<sequence length="71" mass="8208">MASANRRRASSSSTPVRPWDYEVFLSFRVKIAVTISQILSLKRWFGKGLLPLETMKDYQGRGDRTKSCYSY</sequence>
<evidence type="ECO:0000313" key="2">
    <source>
        <dbReference type="Proteomes" id="UP000288805"/>
    </source>
</evidence>
<accession>A0A438E178</accession>
<gene>
    <name evidence="1" type="ORF">CK203_094059</name>
</gene>
<comment type="caution">
    <text evidence="1">The sequence shown here is derived from an EMBL/GenBank/DDBJ whole genome shotgun (WGS) entry which is preliminary data.</text>
</comment>
<dbReference type="EMBL" id="QGNW01001437">
    <property type="protein sequence ID" value="RVW41462.1"/>
    <property type="molecule type" value="Genomic_DNA"/>
</dbReference>